<dbReference type="AlphaFoldDB" id="A0A3B0YX56"/>
<dbReference type="GO" id="GO:0006629">
    <property type="term" value="P:lipid metabolic process"/>
    <property type="evidence" value="ECO:0007669"/>
    <property type="project" value="InterPro"/>
</dbReference>
<dbReference type="Pfam" id="PF01764">
    <property type="entry name" value="Lipase_3"/>
    <property type="match status" value="1"/>
</dbReference>
<proteinExistence type="predicted"/>
<dbReference type="Gene3D" id="3.40.50.1820">
    <property type="entry name" value="alpha/beta hydrolase"/>
    <property type="match status" value="1"/>
</dbReference>
<dbReference type="InterPro" id="IPR002921">
    <property type="entry name" value="Fungal_lipase-type"/>
</dbReference>
<gene>
    <name evidence="2" type="ORF">MNBD_GAMMA16-202</name>
</gene>
<dbReference type="InterPro" id="IPR029058">
    <property type="entry name" value="AB_hydrolase_fold"/>
</dbReference>
<reference evidence="2" key="1">
    <citation type="submission" date="2018-06" db="EMBL/GenBank/DDBJ databases">
        <authorList>
            <person name="Zhirakovskaya E."/>
        </authorList>
    </citation>
    <scope>NUCLEOTIDE SEQUENCE</scope>
</reference>
<feature type="domain" description="Fungal lipase-type" evidence="1">
    <location>
        <begin position="130"/>
        <end position="173"/>
    </location>
</feature>
<evidence type="ECO:0000259" key="1">
    <source>
        <dbReference type="Pfam" id="PF01764"/>
    </source>
</evidence>
<dbReference type="EMBL" id="UOFO01000032">
    <property type="protein sequence ID" value="VAW84001.1"/>
    <property type="molecule type" value="Genomic_DNA"/>
</dbReference>
<evidence type="ECO:0000313" key="2">
    <source>
        <dbReference type="EMBL" id="VAW84001.1"/>
    </source>
</evidence>
<organism evidence="2">
    <name type="scientific">hydrothermal vent metagenome</name>
    <dbReference type="NCBI Taxonomy" id="652676"/>
    <lineage>
        <taxon>unclassified sequences</taxon>
        <taxon>metagenomes</taxon>
        <taxon>ecological metagenomes</taxon>
    </lineage>
</organism>
<dbReference type="PROSITE" id="PS51257">
    <property type="entry name" value="PROKAR_LIPOPROTEIN"/>
    <property type="match status" value="1"/>
</dbReference>
<accession>A0A3B0YX56</accession>
<sequence>MNYERLLVLLLFCILMSSCVSPAQKIDNHAFKYGLDRLELSGSLFTHISYGNTKKNKVKRLHIYIEGDGIAWFTRTRIATDPTPSKSLMLDLMSLDQQNSLYLGRPCYFGQAQSPFCHPLIWTHQRYSQEVVFSMVAALKKYMSLHPANELVFFGHSGGGTLAMLIAPYFDETVTVVTLAANLDITAWADHHGYTRLEGSLNPATMPPLPPHITQIHYAGENDSVVPAFIIKASSEKQINSQFRILKGVDHICCWDRIWKNLLNEHQMK</sequence>
<name>A0A3B0YX56_9ZZZZ</name>
<protein>
    <recommendedName>
        <fullName evidence="1">Fungal lipase-type domain-containing protein</fullName>
    </recommendedName>
</protein>
<dbReference type="SUPFAM" id="SSF53474">
    <property type="entry name" value="alpha/beta-Hydrolases"/>
    <property type="match status" value="1"/>
</dbReference>